<dbReference type="Proteomes" id="UP000265520">
    <property type="component" value="Unassembled WGS sequence"/>
</dbReference>
<proteinExistence type="predicted"/>
<protein>
    <submittedName>
        <fullName evidence="1">Uncharacterized protein</fullName>
    </submittedName>
</protein>
<evidence type="ECO:0000313" key="1">
    <source>
        <dbReference type="EMBL" id="MCI29044.1"/>
    </source>
</evidence>
<sequence>MAPATLSPSSPKLISCIHHIEPPEEVIVTEEVRVDG</sequence>
<reference evidence="1 2" key="1">
    <citation type="journal article" date="2018" name="Front. Plant Sci.">
        <title>Red Clover (Trifolium pratense) and Zigzag Clover (T. medium) - A Picture of Genomic Similarities and Differences.</title>
        <authorList>
            <person name="Dluhosova J."/>
            <person name="Istvanek J."/>
            <person name="Nedelnik J."/>
            <person name="Repkova J."/>
        </authorList>
    </citation>
    <scope>NUCLEOTIDE SEQUENCE [LARGE SCALE GENOMIC DNA]</scope>
    <source>
        <strain evidence="2">cv. 10/8</strain>
        <tissue evidence="1">Leaf</tissue>
    </source>
</reference>
<comment type="caution">
    <text evidence="1">The sequence shown here is derived from an EMBL/GenBank/DDBJ whole genome shotgun (WGS) entry which is preliminary data.</text>
</comment>
<evidence type="ECO:0000313" key="2">
    <source>
        <dbReference type="Proteomes" id="UP000265520"/>
    </source>
</evidence>
<dbReference type="EMBL" id="LXQA010169848">
    <property type="protein sequence ID" value="MCI29044.1"/>
    <property type="molecule type" value="Genomic_DNA"/>
</dbReference>
<keyword evidence="2" id="KW-1185">Reference proteome</keyword>
<name>A0A392QYS6_9FABA</name>
<accession>A0A392QYS6</accession>
<dbReference type="AlphaFoldDB" id="A0A392QYS6"/>
<organism evidence="1 2">
    <name type="scientific">Trifolium medium</name>
    <dbReference type="NCBI Taxonomy" id="97028"/>
    <lineage>
        <taxon>Eukaryota</taxon>
        <taxon>Viridiplantae</taxon>
        <taxon>Streptophyta</taxon>
        <taxon>Embryophyta</taxon>
        <taxon>Tracheophyta</taxon>
        <taxon>Spermatophyta</taxon>
        <taxon>Magnoliopsida</taxon>
        <taxon>eudicotyledons</taxon>
        <taxon>Gunneridae</taxon>
        <taxon>Pentapetalae</taxon>
        <taxon>rosids</taxon>
        <taxon>fabids</taxon>
        <taxon>Fabales</taxon>
        <taxon>Fabaceae</taxon>
        <taxon>Papilionoideae</taxon>
        <taxon>50 kb inversion clade</taxon>
        <taxon>NPAAA clade</taxon>
        <taxon>Hologalegina</taxon>
        <taxon>IRL clade</taxon>
        <taxon>Trifolieae</taxon>
        <taxon>Trifolium</taxon>
    </lineage>
</organism>